<feature type="region of interest" description="Disordered" evidence="1">
    <location>
        <begin position="282"/>
        <end position="306"/>
    </location>
</feature>
<proteinExistence type="predicted"/>
<evidence type="ECO:0000313" key="2">
    <source>
        <dbReference type="EMBL" id="CAE0435164.1"/>
    </source>
</evidence>
<sequence length="306" mass="34655">MFNRSLYNFHKSAVIERNLGKDFETVQLFTMAQTLDEAREVMIKGLNAVVSNDSVPSGGVVLFSDPIVAANVCRSAIEDETDYCRVFIFRLVLGRYMTLKGKSPTSSEDALSWLERIPRDCAMVKIEYGAEPESDNPSGFFIVVRPEAAFLAYPEIYMVLEEDKVSHSRSNQSSKNSRELIESIITKDLSLDTLLQEILSESGQTQAFSSDDLSSLTKEDKQMLESIENKMEQHLKHFEDCILFEMDPITAESISKTESKALDYQIQLGEIRAQIDQEKAKQEQILRDFRSGSSSTNPPRRKKHSL</sequence>
<reference evidence="2" key="1">
    <citation type="submission" date="2021-01" db="EMBL/GenBank/DDBJ databases">
        <authorList>
            <person name="Corre E."/>
            <person name="Pelletier E."/>
            <person name="Niang G."/>
            <person name="Scheremetjew M."/>
            <person name="Finn R."/>
            <person name="Kale V."/>
            <person name="Holt S."/>
            <person name="Cochrane G."/>
            <person name="Meng A."/>
            <person name="Brown T."/>
            <person name="Cohen L."/>
        </authorList>
    </citation>
    <scope>NUCLEOTIDE SEQUENCE</scope>
    <source>
        <strain evidence="2">GSBS06</strain>
    </source>
</reference>
<dbReference type="EMBL" id="HBIN01007425">
    <property type="protein sequence ID" value="CAE0435164.1"/>
    <property type="molecule type" value="Transcribed_RNA"/>
</dbReference>
<name>A0A7S3PCB7_9STRA</name>
<dbReference type="AlphaFoldDB" id="A0A7S3PCB7"/>
<gene>
    <name evidence="2" type="ORF">ASTO00021_LOCUS5445</name>
</gene>
<evidence type="ECO:0000256" key="1">
    <source>
        <dbReference type="SAM" id="MobiDB-lite"/>
    </source>
</evidence>
<protein>
    <submittedName>
        <fullName evidence="2">Uncharacterized protein</fullName>
    </submittedName>
</protein>
<accession>A0A7S3PCB7</accession>
<organism evidence="2">
    <name type="scientific">Aplanochytrium stocchinoi</name>
    <dbReference type="NCBI Taxonomy" id="215587"/>
    <lineage>
        <taxon>Eukaryota</taxon>
        <taxon>Sar</taxon>
        <taxon>Stramenopiles</taxon>
        <taxon>Bigyra</taxon>
        <taxon>Labyrinthulomycetes</taxon>
        <taxon>Thraustochytrida</taxon>
        <taxon>Thraustochytriidae</taxon>
        <taxon>Aplanochytrium</taxon>
    </lineage>
</organism>